<feature type="domain" description="FAS1" evidence="2">
    <location>
        <begin position="24"/>
        <end position="155"/>
    </location>
</feature>
<dbReference type="InterPro" id="IPR000782">
    <property type="entry name" value="FAS1_domain"/>
</dbReference>
<evidence type="ECO:0000313" key="3">
    <source>
        <dbReference type="EMBL" id="EAU47392.1"/>
    </source>
</evidence>
<evidence type="ECO:0000313" key="4">
    <source>
        <dbReference type="Proteomes" id="UP000006230"/>
    </source>
</evidence>
<proteinExistence type="predicted"/>
<dbReference type="Pfam" id="PF02469">
    <property type="entry name" value="Fasciclin"/>
    <property type="match status" value="1"/>
</dbReference>
<dbReference type="InterPro" id="IPR050904">
    <property type="entry name" value="Adhesion/Biosynth-related"/>
</dbReference>
<accession>Q0FSX7</accession>
<sequence>MKMFFATAATAAVLASPVLADHHMETIPAVAEEAGDFTTLLAAVEAAGLAETLSGEGPFTVLAPTDAAFEALPEGTLDELLMPENKDQLVDILTYHVIEGAVMSGDLDDGMTATTIEGGEVTFDLSSEPMVNDATIVMPDVEASNGVIHAIDTVLMPEG</sequence>
<dbReference type="GO" id="GO:0005615">
    <property type="term" value="C:extracellular space"/>
    <property type="evidence" value="ECO:0007669"/>
    <property type="project" value="TreeGrafter"/>
</dbReference>
<name>Q0FSX7_SALBH</name>
<feature type="chain" id="PRO_5004171997" evidence="1">
    <location>
        <begin position="21"/>
        <end position="159"/>
    </location>
</feature>
<gene>
    <name evidence="3" type="ORF">R2601_21311</name>
</gene>
<evidence type="ECO:0000259" key="2">
    <source>
        <dbReference type="PROSITE" id="PS50213"/>
    </source>
</evidence>
<dbReference type="PANTHER" id="PTHR10900">
    <property type="entry name" value="PERIOSTIN-RELATED"/>
    <property type="match status" value="1"/>
</dbReference>
<dbReference type="STRING" id="314265.R2601_21311"/>
<dbReference type="InterPro" id="IPR036378">
    <property type="entry name" value="FAS1_dom_sf"/>
</dbReference>
<dbReference type="AlphaFoldDB" id="Q0FSX7"/>
<dbReference type="eggNOG" id="COG2335">
    <property type="taxonomic scope" value="Bacteria"/>
</dbReference>
<organism evidence="3 4">
    <name type="scientific">Salipiger bermudensis (strain DSM 26914 / JCM 13377 / KCTC 12554 / HTCC2601)</name>
    <name type="common">Pelagibaca bermudensis</name>
    <dbReference type="NCBI Taxonomy" id="314265"/>
    <lineage>
        <taxon>Bacteria</taxon>
        <taxon>Pseudomonadati</taxon>
        <taxon>Pseudomonadota</taxon>
        <taxon>Alphaproteobacteria</taxon>
        <taxon>Rhodobacterales</taxon>
        <taxon>Roseobacteraceae</taxon>
        <taxon>Salipiger</taxon>
    </lineage>
</organism>
<dbReference type="FunFam" id="2.30.180.10:FF:000019">
    <property type="entry name" value="Cell surface lipoprotein"/>
    <property type="match status" value="1"/>
</dbReference>
<dbReference type="EMBL" id="AATQ01000007">
    <property type="protein sequence ID" value="EAU47392.1"/>
    <property type="molecule type" value="Genomic_DNA"/>
</dbReference>
<dbReference type="Gene3D" id="2.30.180.10">
    <property type="entry name" value="FAS1 domain"/>
    <property type="match status" value="1"/>
</dbReference>
<feature type="signal peptide" evidence="1">
    <location>
        <begin position="1"/>
        <end position="20"/>
    </location>
</feature>
<keyword evidence="4" id="KW-1185">Reference proteome</keyword>
<dbReference type="SMART" id="SM00554">
    <property type="entry name" value="FAS1"/>
    <property type="match status" value="1"/>
</dbReference>
<dbReference type="PROSITE" id="PS50213">
    <property type="entry name" value="FAS1"/>
    <property type="match status" value="1"/>
</dbReference>
<reference evidence="3" key="1">
    <citation type="journal article" date="2010" name="J. Bacteriol.">
        <title>Genome sequences of Pelagibaca bermudensis HTCC2601T and Maritimibacter alkaliphilus HTCC2654T, the type strains of two marine Roseobacter genera.</title>
        <authorList>
            <person name="Thrash J.C."/>
            <person name="Cho J.C."/>
            <person name="Ferriera S."/>
            <person name="Johnson J."/>
            <person name="Vergin K.L."/>
            <person name="Giovannoni S.J."/>
        </authorList>
    </citation>
    <scope>NUCLEOTIDE SEQUENCE [LARGE SCALE GENOMIC DNA]</scope>
    <source>
        <strain evidence="3">HTCC2601</strain>
    </source>
</reference>
<evidence type="ECO:0000256" key="1">
    <source>
        <dbReference type="SAM" id="SignalP"/>
    </source>
</evidence>
<dbReference type="HOGENOM" id="CLU_031281_4_2_5"/>
<dbReference type="PANTHER" id="PTHR10900:SF77">
    <property type="entry name" value="FI19380P1"/>
    <property type="match status" value="1"/>
</dbReference>
<dbReference type="RefSeq" id="WP_007799224.1">
    <property type="nucleotide sequence ID" value="NZ_DS022276.1"/>
</dbReference>
<dbReference type="Proteomes" id="UP000006230">
    <property type="component" value="Unassembled WGS sequence"/>
</dbReference>
<dbReference type="SUPFAM" id="SSF82153">
    <property type="entry name" value="FAS1 domain"/>
    <property type="match status" value="1"/>
</dbReference>
<comment type="caution">
    <text evidence="3">The sequence shown here is derived from an EMBL/GenBank/DDBJ whole genome shotgun (WGS) entry which is preliminary data.</text>
</comment>
<keyword evidence="1" id="KW-0732">Signal</keyword>
<protein>
    <submittedName>
        <fullName evidence="3">Beta-Ig-H3/Fasciclin</fullName>
    </submittedName>
</protein>